<evidence type="ECO:0000256" key="4">
    <source>
        <dbReference type="ARBA" id="ARBA00022989"/>
    </source>
</evidence>
<feature type="domain" description="Amino acid permease/ SLC12A" evidence="7">
    <location>
        <begin position="39"/>
        <end position="515"/>
    </location>
</feature>
<feature type="transmembrane region" description="Helical" evidence="6">
    <location>
        <begin position="411"/>
        <end position="439"/>
    </location>
</feature>
<evidence type="ECO:0000313" key="9">
    <source>
        <dbReference type="Proteomes" id="UP000827133"/>
    </source>
</evidence>
<keyword evidence="3 6" id="KW-0812">Transmembrane</keyword>
<feature type="transmembrane region" description="Helical" evidence="6">
    <location>
        <begin position="386"/>
        <end position="405"/>
    </location>
</feature>
<keyword evidence="9" id="KW-1185">Reference proteome</keyword>
<dbReference type="PIRSF" id="PIRSF006060">
    <property type="entry name" value="AA_transporter"/>
    <property type="match status" value="1"/>
</dbReference>
<keyword evidence="5 6" id="KW-0472">Membrane</keyword>
<dbReference type="Gene3D" id="1.20.1740.10">
    <property type="entry name" value="Amino acid/polyamine transporter I"/>
    <property type="match status" value="1"/>
</dbReference>
<evidence type="ECO:0000256" key="1">
    <source>
        <dbReference type="ARBA" id="ARBA00004141"/>
    </source>
</evidence>
<proteinExistence type="predicted"/>
<dbReference type="AlphaFoldDB" id="A0A9P8D6V2"/>
<feature type="transmembrane region" description="Helical" evidence="6">
    <location>
        <begin position="193"/>
        <end position="212"/>
    </location>
</feature>
<name>A0A9P8D6V2_9HYPO</name>
<feature type="transmembrane region" description="Helical" evidence="6">
    <location>
        <begin position="460"/>
        <end position="482"/>
    </location>
</feature>
<sequence>MDKDEKIVCSDMPADVEMGSGNTEVIPSSGLKRELGSRHINMIAVAGMIGTGLFLSSGQVIATAGPVGALLAYTLMGFVTAGVAYTTGEITAFMPSTGGFVRHATKFVEPALGAATGWNFCKSHSSQAIYGHVLTGVGYTMAINMPAEISAAATLVQFWNTSVNPGVWITIFLVFIIVANLCGAKLYGESEVVFASLKIMLIIGLIIGGLVIDLGGAPNHERLGFRYWIHPGAFNTYIKEGSAGRFLAFWKAMLPAAFSYGNIQVVAISGSETKNPRKLIPAATKKTFYRIFFFYFCSIFIVGLIVPYNDPALGVSTGTASQSPFVIAFQRSGVSVVPSIINAVVCTSAISSGSACIFIASRTLFGLSCDGHAPQFFQRCNRFGTPHYAVGMSCLLSPLVYLTVVNNTSVVFSWFVNITTVAGLIGWVVIQVTYLRFFAGLKKQGYSREDLPYKSPFQPYVAWATLLVVSLVILFCGFDVFVKGHFTAQGFITCYINIAIFAMLYAIFKIRLRSKVIPTSEIELSDEFRSIREEKQQEEADQQHK</sequence>
<dbReference type="InterPro" id="IPR004841">
    <property type="entry name" value="AA-permease/SLC12A_dom"/>
</dbReference>
<dbReference type="GO" id="GO:0015171">
    <property type="term" value="F:amino acid transmembrane transporter activity"/>
    <property type="evidence" value="ECO:0007669"/>
    <property type="project" value="TreeGrafter"/>
</dbReference>
<feature type="transmembrane region" description="Helical" evidence="6">
    <location>
        <begin position="67"/>
        <end position="86"/>
    </location>
</feature>
<keyword evidence="2" id="KW-0813">Transport</keyword>
<feature type="transmembrane region" description="Helical" evidence="6">
    <location>
        <begin position="340"/>
        <end position="365"/>
    </location>
</feature>
<dbReference type="PANTHER" id="PTHR43341:SF39">
    <property type="entry name" value="AMINO ACID TRANSPORTER (EUROFUNG)-RELATED"/>
    <property type="match status" value="1"/>
</dbReference>
<comment type="subcellular location">
    <subcellularLocation>
        <location evidence="1">Membrane</location>
        <topology evidence="1">Multi-pass membrane protein</topology>
    </subcellularLocation>
</comment>
<comment type="caution">
    <text evidence="8">The sequence shown here is derived from an EMBL/GenBank/DDBJ whole genome shotgun (WGS) entry which is preliminary data.</text>
</comment>
<dbReference type="FunFam" id="1.20.1740.10:FF:000001">
    <property type="entry name" value="Amino acid permease"/>
    <property type="match status" value="1"/>
</dbReference>
<dbReference type="Pfam" id="PF00324">
    <property type="entry name" value="AA_permease"/>
    <property type="match status" value="1"/>
</dbReference>
<dbReference type="EMBL" id="JAHBCI010000010">
    <property type="protein sequence ID" value="KAG9496423.1"/>
    <property type="molecule type" value="Genomic_DNA"/>
</dbReference>
<dbReference type="Proteomes" id="UP000827133">
    <property type="component" value="Unassembled WGS sequence"/>
</dbReference>
<feature type="transmembrane region" description="Helical" evidence="6">
    <location>
        <begin position="488"/>
        <end position="508"/>
    </location>
</feature>
<dbReference type="InterPro" id="IPR050524">
    <property type="entry name" value="APC_YAT"/>
</dbReference>
<gene>
    <name evidence="8" type="ORF">J7337_013011</name>
</gene>
<feature type="transmembrane region" description="Helical" evidence="6">
    <location>
        <begin position="40"/>
        <end position="61"/>
    </location>
</feature>
<evidence type="ECO:0000256" key="2">
    <source>
        <dbReference type="ARBA" id="ARBA00022448"/>
    </source>
</evidence>
<feature type="transmembrane region" description="Helical" evidence="6">
    <location>
        <begin position="167"/>
        <end position="187"/>
    </location>
</feature>
<evidence type="ECO:0000313" key="8">
    <source>
        <dbReference type="EMBL" id="KAG9496423.1"/>
    </source>
</evidence>
<evidence type="ECO:0000256" key="5">
    <source>
        <dbReference type="ARBA" id="ARBA00023136"/>
    </source>
</evidence>
<evidence type="ECO:0000256" key="6">
    <source>
        <dbReference type="SAM" id="Phobius"/>
    </source>
</evidence>
<dbReference type="RefSeq" id="XP_044675423.1">
    <property type="nucleotide sequence ID" value="XM_044830507.1"/>
</dbReference>
<keyword evidence="4 6" id="KW-1133">Transmembrane helix</keyword>
<dbReference type="KEGG" id="fmu:J7337_013011"/>
<organism evidence="8 9">
    <name type="scientific">Fusarium musae</name>
    <dbReference type="NCBI Taxonomy" id="1042133"/>
    <lineage>
        <taxon>Eukaryota</taxon>
        <taxon>Fungi</taxon>
        <taxon>Dikarya</taxon>
        <taxon>Ascomycota</taxon>
        <taxon>Pezizomycotina</taxon>
        <taxon>Sordariomycetes</taxon>
        <taxon>Hypocreomycetidae</taxon>
        <taxon>Hypocreales</taxon>
        <taxon>Nectriaceae</taxon>
        <taxon>Fusarium</taxon>
    </lineage>
</organism>
<reference evidence="8" key="1">
    <citation type="journal article" date="2021" name="Mol. Plant Microbe Interact.">
        <title>Telomere to telomere genome assembly of Fusarium musae F31, causal agent of crown rot disease of banana.</title>
        <authorList>
            <person name="Degradi L."/>
            <person name="Tava V."/>
            <person name="Kunova A."/>
            <person name="Cortesi P."/>
            <person name="Saracchi M."/>
            <person name="Pasquali M."/>
        </authorList>
    </citation>
    <scope>NUCLEOTIDE SEQUENCE</scope>
    <source>
        <strain evidence="8">F31</strain>
    </source>
</reference>
<dbReference type="PANTHER" id="PTHR43341">
    <property type="entry name" value="AMINO ACID PERMEASE"/>
    <property type="match status" value="1"/>
</dbReference>
<accession>A0A9P8D6V2</accession>
<evidence type="ECO:0000259" key="7">
    <source>
        <dbReference type="Pfam" id="PF00324"/>
    </source>
</evidence>
<dbReference type="GO" id="GO:0016020">
    <property type="term" value="C:membrane"/>
    <property type="evidence" value="ECO:0007669"/>
    <property type="project" value="UniProtKB-SubCell"/>
</dbReference>
<dbReference type="GeneID" id="68320867"/>
<protein>
    <recommendedName>
        <fullName evidence="7">Amino acid permease/ SLC12A domain-containing protein</fullName>
    </recommendedName>
</protein>
<feature type="transmembrane region" description="Helical" evidence="6">
    <location>
        <begin position="287"/>
        <end position="308"/>
    </location>
</feature>
<evidence type="ECO:0000256" key="3">
    <source>
        <dbReference type="ARBA" id="ARBA00022692"/>
    </source>
</evidence>